<dbReference type="PANTHER" id="PTHR31084">
    <property type="entry name" value="ALPHA-L-FUCOSIDASE 2"/>
    <property type="match status" value="1"/>
</dbReference>
<dbReference type="EMBL" id="BAABGA010000006">
    <property type="protein sequence ID" value="GAA4444677.1"/>
    <property type="molecule type" value="Genomic_DNA"/>
</dbReference>
<protein>
    <submittedName>
        <fullName evidence="5">Glycoside hydrolase family 95 protein</fullName>
    </submittedName>
</protein>
<organism evidence="5 6">
    <name type="scientific">Novipirellula rosea</name>
    <dbReference type="NCBI Taxonomy" id="1031540"/>
    <lineage>
        <taxon>Bacteria</taxon>
        <taxon>Pseudomonadati</taxon>
        <taxon>Planctomycetota</taxon>
        <taxon>Planctomycetia</taxon>
        <taxon>Pirellulales</taxon>
        <taxon>Pirellulaceae</taxon>
        <taxon>Novipirellula</taxon>
    </lineage>
</organism>
<feature type="domain" description="Glycosyl hydrolase family 95 N-terminal" evidence="2">
    <location>
        <begin position="54"/>
        <end position="287"/>
    </location>
</feature>
<dbReference type="RefSeq" id="WP_345318786.1">
    <property type="nucleotide sequence ID" value="NZ_BAABGA010000006.1"/>
</dbReference>
<proteinExistence type="predicted"/>
<feature type="domain" description="Alpha fucosidase A-like C-terminal" evidence="3">
    <location>
        <begin position="719"/>
        <end position="789"/>
    </location>
</feature>
<dbReference type="Proteomes" id="UP001500840">
    <property type="component" value="Unassembled WGS sequence"/>
</dbReference>
<evidence type="ECO:0000259" key="2">
    <source>
        <dbReference type="Pfam" id="PF14498"/>
    </source>
</evidence>
<dbReference type="Gene3D" id="2.70.98.50">
    <property type="entry name" value="putative glycoside hydrolase family protein from bacillus halodurans"/>
    <property type="match status" value="1"/>
</dbReference>
<dbReference type="PIRSF" id="PIRSF007663">
    <property type="entry name" value="UCP007663"/>
    <property type="match status" value="1"/>
</dbReference>
<dbReference type="Gene3D" id="1.50.10.10">
    <property type="match status" value="1"/>
</dbReference>
<evidence type="ECO:0000259" key="4">
    <source>
        <dbReference type="Pfam" id="PF22124"/>
    </source>
</evidence>
<dbReference type="InterPro" id="IPR054363">
    <property type="entry name" value="GH95_cat"/>
</dbReference>
<dbReference type="PROSITE" id="PS51257">
    <property type="entry name" value="PROKAR_LIPOPROTEIN"/>
    <property type="match status" value="1"/>
</dbReference>
<dbReference type="InterPro" id="IPR008928">
    <property type="entry name" value="6-hairpin_glycosidase_sf"/>
</dbReference>
<dbReference type="InterPro" id="IPR016518">
    <property type="entry name" value="Alpha-L-fucosidase"/>
</dbReference>
<evidence type="ECO:0000313" key="5">
    <source>
        <dbReference type="EMBL" id="GAA4444677.1"/>
    </source>
</evidence>
<keyword evidence="5" id="KW-0378">Hydrolase</keyword>
<gene>
    <name evidence="5" type="ORF">GCM10023156_03310</name>
</gene>
<keyword evidence="6" id="KW-1185">Reference proteome</keyword>
<feature type="domain" description="Glycosyl hydrolase family 95 catalytic" evidence="4">
    <location>
        <begin position="314"/>
        <end position="717"/>
    </location>
</feature>
<feature type="chain" id="PRO_5046296846" evidence="1">
    <location>
        <begin position="22"/>
        <end position="806"/>
    </location>
</feature>
<dbReference type="InterPro" id="IPR027414">
    <property type="entry name" value="GH95_N_dom"/>
</dbReference>
<dbReference type="Pfam" id="PF14498">
    <property type="entry name" value="Glyco_hyd_65N_2"/>
    <property type="match status" value="1"/>
</dbReference>
<dbReference type="InterPro" id="IPR049053">
    <property type="entry name" value="AFCA-like_C"/>
</dbReference>
<sequence length="806" mass="89277">MNKISIYLCLVISIAACPVMGADAPSKGKPSKFSYTESAQVQSLNQAPEQPLSLWYNRPATYWEEALPVGNGRLGAMVYGGVSKEIIQLNEDSIWAGPPIPVVKENVSSTIDEVRQLLFAGKYAEAQKKQQAILAGRISPRSYQTMGELRFDFGPVAKATAYRRSLDLDTAIATTHYTSGGVNYTREVYSSSVDDVIAIKITADKPGSVSFDARIERQGIFATKANGNDTVVATGQAAHGDKHLGVKFATVYKVIAQNGSTQADGNRLTIKNADSAVIYIAAATDYNREDTDHPFTHNLVEICDRTVTAAKQKGYEQIKADTSAAHQTLFRRVELKLGTPSTKPTIARLQGYQNGTIDPDLEALYFQYGRYLLISSSRPGCLPANLQGLWCKDMAAPWNSDYHININFQMNYWLAETTNLSECHLPFMAYIERLVPSGQKTAKDLYSCRGFLAGHGSDVWHGTVPFGNVQYGQWVVGGAWTTQHFMEHYRFTGEREFLKNRAYPVLKQASLFFLDWLVEDPKTGKLVSGPSTSPENKFIAPETNARCNLTMGPAMDQQIIWDVFTNTLESAQILGVEDEFTRDVQTALDQLALPQIGSDGRLMEWTEEFQEHDPGHRHISHLFGLYPGRQYNIDDNPEMVAAARKTIDHRLANGGGHTGWSRAWIINFWARFLDAEKAHENLAQLIEKSTHHNLFDKHPPFQIDGNFGGAAGVAEMLLQSHAGHIDLLPALPDAWADGSVKGLCARGGFEIDMQWNRGVLTSATLRSKLGNPCTVRYGDKTKTLNTEKNGTYDLKSVLEPALEKVH</sequence>
<dbReference type="Pfam" id="PF21307">
    <property type="entry name" value="Glyco_hydro_95_C"/>
    <property type="match status" value="1"/>
</dbReference>
<accession>A0ABP8M8A0</accession>
<evidence type="ECO:0000313" key="6">
    <source>
        <dbReference type="Proteomes" id="UP001500840"/>
    </source>
</evidence>
<name>A0ABP8M8A0_9BACT</name>
<keyword evidence="1" id="KW-0732">Signal</keyword>
<dbReference type="InterPro" id="IPR012341">
    <property type="entry name" value="6hp_glycosidase-like_sf"/>
</dbReference>
<dbReference type="InterPro" id="IPR013780">
    <property type="entry name" value="Glyco_hydro_b"/>
</dbReference>
<dbReference type="SUPFAM" id="SSF48208">
    <property type="entry name" value="Six-hairpin glycosidases"/>
    <property type="match status" value="1"/>
</dbReference>
<evidence type="ECO:0000259" key="3">
    <source>
        <dbReference type="Pfam" id="PF21307"/>
    </source>
</evidence>
<reference evidence="6" key="1">
    <citation type="journal article" date="2019" name="Int. J. Syst. Evol. Microbiol.">
        <title>The Global Catalogue of Microorganisms (GCM) 10K type strain sequencing project: providing services to taxonomists for standard genome sequencing and annotation.</title>
        <authorList>
            <consortium name="The Broad Institute Genomics Platform"/>
            <consortium name="The Broad Institute Genome Sequencing Center for Infectious Disease"/>
            <person name="Wu L."/>
            <person name="Ma J."/>
        </authorList>
    </citation>
    <scope>NUCLEOTIDE SEQUENCE [LARGE SCALE GENOMIC DNA]</scope>
    <source>
        <strain evidence="6">JCM 17759</strain>
    </source>
</reference>
<comment type="caution">
    <text evidence="5">The sequence shown here is derived from an EMBL/GenBank/DDBJ whole genome shotgun (WGS) entry which is preliminary data.</text>
</comment>
<dbReference type="GO" id="GO:0016787">
    <property type="term" value="F:hydrolase activity"/>
    <property type="evidence" value="ECO:0007669"/>
    <property type="project" value="UniProtKB-KW"/>
</dbReference>
<dbReference type="PANTHER" id="PTHR31084:SF0">
    <property type="entry name" value="ALPHA-L-FUCOSIDASE 2"/>
    <property type="match status" value="1"/>
</dbReference>
<dbReference type="Pfam" id="PF22124">
    <property type="entry name" value="Glyco_hydro_95_cat"/>
    <property type="match status" value="1"/>
</dbReference>
<dbReference type="Gene3D" id="2.60.40.1180">
    <property type="entry name" value="Golgi alpha-mannosidase II"/>
    <property type="match status" value="1"/>
</dbReference>
<feature type="signal peptide" evidence="1">
    <location>
        <begin position="1"/>
        <end position="21"/>
    </location>
</feature>
<evidence type="ECO:0000256" key="1">
    <source>
        <dbReference type="SAM" id="SignalP"/>
    </source>
</evidence>